<dbReference type="GO" id="GO:0030036">
    <property type="term" value="P:actin cytoskeleton organization"/>
    <property type="evidence" value="ECO:0007669"/>
    <property type="project" value="TreeGrafter"/>
</dbReference>
<comment type="subcellular location">
    <subcellularLocation>
        <location evidence="2">Cell projection</location>
        <location evidence="2">Filopodium</location>
    </subcellularLocation>
    <subcellularLocation>
        <location evidence="3">Cell projection</location>
        <location evidence="3">Lamellipodium</location>
    </subcellularLocation>
    <subcellularLocation>
        <location evidence="1">Cytoplasm</location>
        <location evidence="1">Cytoskeleton</location>
    </subcellularLocation>
</comment>
<dbReference type="SUPFAM" id="SSF50729">
    <property type="entry name" value="PH domain-like"/>
    <property type="match status" value="1"/>
</dbReference>
<evidence type="ECO:0000256" key="7">
    <source>
        <dbReference type="ARBA" id="ARBA00023036"/>
    </source>
</evidence>
<dbReference type="GO" id="GO:0005925">
    <property type="term" value="C:focal adhesion"/>
    <property type="evidence" value="ECO:0007669"/>
    <property type="project" value="UniProtKB-ARBA"/>
</dbReference>
<keyword evidence="6" id="KW-0597">Phosphoprotein</keyword>
<evidence type="ECO:0000256" key="5">
    <source>
        <dbReference type="ARBA" id="ARBA00022490"/>
    </source>
</evidence>
<evidence type="ECO:0000256" key="2">
    <source>
        <dbReference type="ARBA" id="ARBA00004486"/>
    </source>
</evidence>
<dbReference type="GO" id="GO:0007411">
    <property type="term" value="P:axon guidance"/>
    <property type="evidence" value="ECO:0007669"/>
    <property type="project" value="TreeGrafter"/>
</dbReference>
<dbReference type="OrthoDB" id="31170at2759"/>
<keyword evidence="13" id="KW-1185">Reference proteome</keyword>
<feature type="compositionally biased region" description="Basic and acidic residues" evidence="11">
    <location>
        <begin position="214"/>
        <end position="239"/>
    </location>
</feature>
<evidence type="ECO:0000256" key="6">
    <source>
        <dbReference type="ARBA" id="ARBA00022553"/>
    </source>
</evidence>
<dbReference type="RefSeq" id="XP_029029194.1">
    <property type="nucleotide sequence ID" value="XM_029173361.3"/>
</dbReference>
<dbReference type="CDD" id="cd01207">
    <property type="entry name" value="EVH1_Ena_VASP-like"/>
    <property type="match status" value="1"/>
</dbReference>
<dbReference type="GO" id="GO:0005856">
    <property type="term" value="C:cytoskeleton"/>
    <property type="evidence" value="ECO:0007669"/>
    <property type="project" value="UniProtKB-SubCell"/>
</dbReference>
<evidence type="ECO:0000256" key="1">
    <source>
        <dbReference type="ARBA" id="ARBA00004245"/>
    </source>
</evidence>
<evidence type="ECO:0000259" key="12">
    <source>
        <dbReference type="PROSITE" id="PS50229"/>
    </source>
</evidence>
<feature type="domain" description="WH1" evidence="12">
    <location>
        <begin position="82"/>
        <end position="197"/>
    </location>
</feature>
<feature type="compositionally biased region" description="Polar residues" evidence="11">
    <location>
        <begin position="1"/>
        <end position="10"/>
    </location>
</feature>
<evidence type="ECO:0000313" key="13">
    <source>
        <dbReference type="Proteomes" id="UP000515150"/>
    </source>
</evidence>
<dbReference type="Pfam" id="PF00568">
    <property type="entry name" value="WH1"/>
    <property type="match status" value="1"/>
</dbReference>
<evidence type="ECO:0000256" key="10">
    <source>
        <dbReference type="ARBA" id="ARBA00023273"/>
    </source>
</evidence>
<keyword evidence="9" id="KW-0206">Cytoskeleton</keyword>
<dbReference type="KEGG" id="bspl:114869280"/>
<protein>
    <submittedName>
        <fullName evidence="14">Vasodilator-stimulated phosphoprotein-like isoform X1</fullName>
    </submittedName>
</protein>
<feature type="compositionally biased region" description="Pro residues" evidence="11">
    <location>
        <begin position="248"/>
        <end position="285"/>
    </location>
</feature>
<dbReference type="AlphaFoldDB" id="A0A6P7PPM6"/>
<keyword evidence="7" id="KW-0729">SH3-binding</keyword>
<keyword evidence="10" id="KW-0966">Cell projection</keyword>
<dbReference type="PANTHER" id="PTHR11202">
    <property type="entry name" value="SPROUTY-RELATED, EVH1 DOMAIN-CONTAINING PROTEIN FAMILY MEMBER"/>
    <property type="match status" value="1"/>
</dbReference>
<evidence type="ECO:0000256" key="11">
    <source>
        <dbReference type="SAM" id="MobiDB-lite"/>
    </source>
</evidence>
<proteinExistence type="inferred from homology"/>
<evidence type="ECO:0000256" key="8">
    <source>
        <dbReference type="ARBA" id="ARBA00023203"/>
    </source>
</evidence>
<evidence type="ECO:0000256" key="3">
    <source>
        <dbReference type="ARBA" id="ARBA00004510"/>
    </source>
</evidence>
<dbReference type="SMART" id="SM00461">
    <property type="entry name" value="WH1"/>
    <property type="match status" value="1"/>
</dbReference>
<feature type="region of interest" description="Disordered" evidence="11">
    <location>
        <begin position="200"/>
        <end position="429"/>
    </location>
</feature>
<comment type="similarity">
    <text evidence="4">Belongs to the Ena/VASP family.</text>
</comment>
<dbReference type="GO" id="GO:0001843">
    <property type="term" value="P:neural tube closure"/>
    <property type="evidence" value="ECO:0007669"/>
    <property type="project" value="TreeGrafter"/>
</dbReference>
<reference evidence="14" key="1">
    <citation type="submission" date="2025-08" db="UniProtKB">
        <authorList>
            <consortium name="RefSeq"/>
        </authorList>
    </citation>
    <scope>IDENTIFICATION</scope>
</reference>
<evidence type="ECO:0000313" key="14">
    <source>
        <dbReference type="RefSeq" id="XP_029029194.1"/>
    </source>
</evidence>
<dbReference type="GO" id="GO:0030027">
    <property type="term" value="C:lamellipodium"/>
    <property type="evidence" value="ECO:0007669"/>
    <property type="project" value="UniProtKB-SubCell"/>
</dbReference>
<dbReference type="GO" id="GO:0005522">
    <property type="term" value="F:profilin binding"/>
    <property type="evidence" value="ECO:0007669"/>
    <property type="project" value="TreeGrafter"/>
</dbReference>
<keyword evidence="8" id="KW-0009">Actin-binding</keyword>
<dbReference type="GO" id="GO:0017124">
    <property type="term" value="F:SH3 domain binding"/>
    <property type="evidence" value="ECO:0007669"/>
    <property type="project" value="UniProtKB-KW"/>
</dbReference>
<feature type="region of interest" description="Disordered" evidence="11">
    <location>
        <begin position="1"/>
        <end position="31"/>
    </location>
</feature>
<dbReference type="GO" id="GO:0003779">
    <property type="term" value="F:actin binding"/>
    <property type="evidence" value="ECO:0007669"/>
    <property type="project" value="UniProtKB-KW"/>
</dbReference>
<dbReference type="GO" id="GO:0005829">
    <property type="term" value="C:cytosol"/>
    <property type="evidence" value="ECO:0007669"/>
    <property type="project" value="UniProtKB-ARBA"/>
</dbReference>
<dbReference type="FunFam" id="2.30.29.30:FF:000047">
    <property type="entry name" value="vasodilator-stimulated phosphoprotein isoform X2"/>
    <property type="match status" value="1"/>
</dbReference>
<dbReference type="Gene3D" id="1.20.5.1160">
    <property type="entry name" value="Vasodilator-stimulated phosphoprotein"/>
    <property type="match status" value="1"/>
</dbReference>
<dbReference type="InterPro" id="IPR011993">
    <property type="entry name" value="PH-like_dom_sf"/>
</dbReference>
<dbReference type="GO" id="GO:0030175">
    <property type="term" value="C:filopodium"/>
    <property type="evidence" value="ECO:0007669"/>
    <property type="project" value="UniProtKB-SubCell"/>
</dbReference>
<dbReference type="InterPro" id="IPR014885">
    <property type="entry name" value="VASP_tetra"/>
</dbReference>
<dbReference type="InterPro" id="IPR000697">
    <property type="entry name" value="WH1/EVH1_dom"/>
</dbReference>
<sequence length="471" mass="51242">MRQQTENENLTKCVKETRTGRQQNRSSEMRTHAEVQVVGVEQCSESERQRRISRTQNKFDSADTLVDENQPQNKGSLRLCHSWNMSESSICHVRATVMLYDDASKRWKPAGSDSPSFSRVQIYHNAVANTFRVVGRKLQADQQVVINCPIVKGMKYNQATANFHQWRDPKQVWGLNFGSKEDASLFARSMMNALESLNAPVAPGVTQSGPSEQELEHHRRLEQQRQEQQEKECLERERQTSATATIHPAPPAPPPPPGPPPSSAPPAPPPPPSGGIPPAPPPPPIGGGGGGGGNLAMSLAGAKLHKTTKSYVKDEGGAAAPAPKPAPTSGGGGDLMGEMSAILARRRKASNAPAAKKEAHGNDDSESSASKSSASVEICENAKEKCSTMPRSKPLTSIQKEASSCTSSNSTTSPVSRMKLMKKTDEESETDMEWIKQEILEEVKKELHKVKNEIIEALTQQLQSPQLRGDD</sequence>
<accession>A0A6P7PPM6</accession>
<evidence type="ECO:0000256" key="4">
    <source>
        <dbReference type="ARBA" id="ARBA00009785"/>
    </source>
</evidence>
<dbReference type="PANTHER" id="PTHR11202:SF12">
    <property type="entry name" value="VASODILATOR-STIMULATED PHOSPHOPROTEIN"/>
    <property type="match status" value="1"/>
</dbReference>
<feature type="compositionally biased region" description="Low complexity" evidence="11">
    <location>
        <begin position="403"/>
        <end position="416"/>
    </location>
</feature>
<dbReference type="GeneID" id="114869280"/>
<dbReference type="GO" id="GO:0030838">
    <property type="term" value="P:positive regulation of actin filament polymerization"/>
    <property type="evidence" value="ECO:0007669"/>
    <property type="project" value="TreeGrafter"/>
</dbReference>
<keyword evidence="5" id="KW-0963">Cytoplasm</keyword>
<name>A0A6P7PPM6_BETSP</name>
<dbReference type="InterPro" id="IPR038023">
    <property type="entry name" value="VASP_sf"/>
</dbReference>
<evidence type="ECO:0000256" key="9">
    <source>
        <dbReference type="ARBA" id="ARBA00023212"/>
    </source>
</evidence>
<dbReference type="InParanoid" id="A0A6P7PPM6"/>
<dbReference type="Gene3D" id="2.30.29.30">
    <property type="entry name" value="Pleckstrin-homology domain (PH domain)/Phosphotyrosine-binding domain (PTB)"/>
    <property type="match status" value="1"/>
</dbReference>
<dbReference type="Proteomes" id="UP000515150">
    <property type="component" value="Chromosome 14"/>
</dbReference>
<dbReference type="PROSITE" id="PS50229">
    <property type="entry name" value="WH1"/>
    <property type="match status" value="1"/>
</dbReference>
<dbReference type="Pfam" id="PF08776">
    <property type="entry name" value="VASP_tetra"/>
    <property type="match status" value="1"/>
</dbReference>
<gene>
    <name evidence="14" type="primary">LOC114869280</name>
</gene>
<dbReference type="SUPFAM" id="SSF118370">
    <property type="entry name" value="Vasodilator-stimulated phosphoprotein, VASP, tetramerisation domain"/>
    <property type="match status" value="1"/>
</dbReference>
<organism evidence="13 14">
    <name type="scientific">Betta splendens</name>
    <name type="common">Siamese fighting fish</name>
    <dbReference type="NCBI Taxonomy" id="158456"/>
    <lineage>
        <taxon>Eukaryota</taxon>
        <taxon>Metazoa</taxon>
        <taxon>Chordata</taxon>
        <taxon>Craniata</taxon>
        <taxon>Vertebrata</taxon>
        <taxon>Euteleostomi</taxon>
        <taxon>Actinopterygii</taxon>
        <taxon>Neopterygii</taxon>
        <taxon>Teleostei</taxon>
        <taxon>Neoteleostei</taxon>
        <taxon>Acanthomorphata</taxon>
        <taxon>Anabantaria</taxon>
        <taxon>Anabantiformes</taxon>
        <taxon>Anabantoidei</taxon>
        <taxon>Osphronemidae</taxon>
        <taxon>Betta</taxon>
    </lineage>
</organism>
<feature type="region of interest" description="Disordered" evidence="11">
    <location>
        <begin position="46"/>
        <end position="71"/>
    </location>
</feature>